<reference evidence="3" key="1">
    <citation type="submission" date="2021-02" db="EMBL/GenBank/DDBJ databases">
        <authorList>
            <person name="Bekaert M."/>
        </authorList>
    </citation>
    <scope>NUCLEOTIDE SEQUENCE</scope>
    <source>
        <strain evidence="3">IoA-00</strain>
    </source>
</reference>
<dbReference type="FunFam" id="2.60.40.10:FF:001233">
    <property type="entry name" value="Uncharacterized protein, isoform B"/>
    <property type="match status" value="1"/>
</dbReference>
<dbReference type="FunFam" id="2.60.40.10:FF:000877">
    <property type="entry name" value="CLUMA_CG002357, isoform A"/>
    <property type="match status" value="1"/>
</dbReference>
<dbReference type="InterPro" id="IPR036179">
    <property type="entry name" value="Ig-like_dom_sf"/>
</dbReference>
<organism evidence="3 4">
    <name type="scientific">Lepeophtheirus salmonis</name>
    <name type="common">Salmon louse</name>
    <name type="synonym">Caligus salmonis</name>
    <dbReference type="NCBI Taxonomy" id="72036"/>
    <lineage>
        <taxon>Eukaryota</taxon>
        <taxon>Metazoa</taxon>
        <taxon>Ecdysozoa</taxon>
        <taxon>Arthropoda</taxon>
        <taxon>Crustacea</taxon>
        <taxon>Multicrustacea</taxon>
        <taxon>Hexanauplia</taxon>
        <taxon>Copepoda</taxon>
        <taxon>Siphonostomatoida</taxon>
        <taxon>Caligidae</taxon>
        <taxon>Lepeophtheirus</taxon>
    </lineage>
</organism>
<sequence>MKTSISQIVNSEEFPHKVHYHKVTINLDLIIMPDVQDGKMGPFFSSSPDTYREKVGETIVLFCQVENLDDSMVIWKQSNRIISAGNVVIRKDERLSLLEGFNLQIRNLRESDAGEYVCEIETYGSPLDQKSTLEILVPPRVEPQPSDGKFVVRKGSTIKLECRAMGNPMPTIIWERENNLLPSGDKALEGYSIVIQDVSRHHSGIYSCTADNKVGEPARAEIDLKVLYPPEIEVDQSWIRTEEGIEAEVSCSVHAEPKAEVKWYKDTMLLDPTNNRHMETFGNKHVLILRNVRETDFGNYSCMADNSLGRQRGSIEVSGRPHIAKIVTPNLGYFKNQYNLTWTVDSFLPIEEYRILYRINREPDYENESRKPHSSMARRHPIEWTNIIPPIGDAKPSFKYYNTFTYKGSFVFYSLNPGTEYEVIIQSKNKEGWSNATDIFRFSTRKEDYNPMELASQDQQGYSSHTSRNVPILLLLISLQLIIAQHHFL</sequence>
<dbReference type="GO" id="GO:0007156">
    <property type="term" value="P:homophilic cell adhesion via plasma membrane adhesion molecules"/>
    <property type="evidence" value="ECO:0007669"/>
    <property type="project" value="TreeGrafter"/>
</dbReference>
<dbReference type="EMBL" id="HG994593">
    <property type="protein sequence ID" value="CAF2851844.1"/>
    <property type="molecule type" value="Genomic_DNA"/>
</dbReference>
<dbReference type="CDD" id="cd00063">
    <property type="entry name" value="FN3"/>
    <property type="match status" value="1"/>
</dbReference>
<dbReference type="Pfam" id="PF13927">
    <property type="entry name" value="Ig_3"/>
    <property type="match status" value="3"/>
</dbReference>
<feature type="domain" description="Ig-like" evidence="2">
    <location>
        <begin position="230"/>
        <end position="318"/>
    </location>
</feature>
<dbReference type="InterPro" id="IPR003599">
    <property type="entry name" value="Ig_sub"/>
</dbReference>
<protein>
    <submittedName>
        <fullName evidence="3">(salmon louse) hypothetical protein</fullName>
    </submittedName>
</protein>
<dbReference type="Gene3D" id="2.60.40.10">
    <property type="entry name" value="Immunoglobulins"/>
    <property type="match status" value="4"/>
</dbReference>
<dbReference type="GO" id="GO:0008046">
    <property type="term" value="F:axon guidance receptor activity"/>
    <property type="evidence" value="ECO:0007669"/>
    <property type="project" value="TreeGrafter"/>
</dbReference>
<dbReference type="InterPro" id="IPR050958">
    <property type="entry name" value="Cell_Adh-Cytoskel_Orgn"/>
</dbReference>
<dbReference type="SUPFAM" id="SSF48726">
    <property type="entry name" value="Immunoglobulin"/>
    <property type="match status" value="3"/>
</dbReference>
<dbReference type="SMART" id="SM00409">
    <property type="entry name" value="IG"/>
    <property type="match status" value="3"/>
</dbReference>
<dbReference type="SUPFAM" id="SSF49265">
    <property type="entry name" value="Fibronectin type III"/>
    <property type="match status" value="1"/>
</dbReference>
<keyword evidence="4" id="KW-1185">Reference proteome</keyword>
<dbReference type="GO" id="GO:0050808">
    <property type="term" value="P:synapse organization"/>
    <property type="evidence" value="ECO:0007669"/>
    <property type="project" value="TreeGrafter"/>
</dbReference>
<keyword evidence="1" id="KW-0393">Immunoglobulin domain</keyword>
<dbReference type="InterPro" id="IPR036116">
    <property type="entry name" value="FN3_sf"/>
</dbReference>
<dbReference type="CDD" id="cd00096">
    <property type="entry name" value="Ig"/>
    <property type="match status" value="1"/>
</dbReference>
<accession>A0A7R8CL15</accession>
<dbReference type="PANTHER" id="PTHR45080:SF33">
    <property type="entry name" value="IG-LIKE DOMAIN-CONTAINING PROTEIN"/>
    <property type="match status" value="1"/>
</dbReference>
<gene>
    <name evidence="3" type="ORF">LSAA_4616</name>
</gene>
<name>A0A7R8CL15_LEPSM</name>
<dbReference type="PANTHER" id="PTHR45080">
    <property type="entry name" value="CONTACTIN 5"/>
    <property type="match status" value="1"/>
</dbReference>
<dbReference type="InterPro" id="IPR013783">
    <property type="entry name" value="Ig-like_fold"/>
</dbReference>
<evidence type="ECO:0000256" key="1">
    <source>
        <dbReference type="ARBA" id="ARBA00023319"/>
    </source>
</evidence>
<evidence type="ECO:0000313" key="4">
    <source>
        <dbReference type="Proteomes" id="UP000675881"/>
    </source>
</evidence>
<feature type="domain" description="Ig-like" evidence="2">
    <location>
        <begin position="42"/>
        <end position="134"/>
    </location>
</feature>
<dbReference type="GO" id="GO:0030424">
    <property type="term" value="C:axon"/>
    <property type="evidence" value="ECO:0007669"/>
    <property type="project" value="TreeGrafter"/>
</dbReference>
<dbReference type="AlphaFoldDB" id="A0A7R8CL15"/>
<dbReference type="SMART" id="SM00408">
    <property type="entry name" value="IGc2"/>
    <property type="match status" value="3"/>
</dbReference>
<dbReference type="InterPro" id="IPR003961">
    <property type="entry name" value="FN3_dom"/>
</dbReference>
<dbReference type="Proteomes" id="UP000675881">
    <property type="component" value="Chromosome 14"/>
</dbReference>
<dbReference type="InterPro" id="IPR003598">
    <property type="entry name" value="Ig_sub2"/>
</dbReference>
<feature type="domain" description="Ig-like" evidence="2">
    <location>
        <begin position="139"/>
        <end position="223"/>
    </location>
</feature>
<dbReference type="GO" id="GO:0043025">
    <property type="term" value="C:neuronal cell body"/>
    <property type="evidence" value="ECO:0007669"/>
    <property type="project" value="TreeGrafter"/>
</dbReference>
<evidence type="ECO:0000313" key="3">
    <source>
        <dbReference type="EMBL" id="CAF2851844.1"/>
    </source>
</evidence>
<dbReference type="OrthoDB" id="6507807at2759"/>
<dbReference type="InterPro" id="IPR007110">
    <property type="entry name" value="Ig-like_dom"/>
</dbReference>
<evidence type="ECO:0000259" key="2">
    <source>
        <dbReference type="PROSITE" id="PS50835"/>
    </source>
</evidence>
<dbReference type="GO" id="GO:0005886">
    <property type="term" value="C:plasma membrane"/>
    <property type="evidence" value="ECO:0007669"/>
    <property type="project" value="TreeGrafter"/>
</dbReference>
<proteinExistence type="predicted"/>
<dbReference type="PROSITE" id="PS50835">
    <property type="entry name" value="IG_LIKE"/>
    <property type="match status" value="3"/>
</dbReference>